<dbReference type="PANTHER" id="PTHR33332">
    <property type="entry name" value="REVERSE TRANSCRIPTASE DOMAIN-CONTAINING PROTEIN"/>
    <property type="match status" value="1"/>
</dbReference>
<name>A0A8K1GV91_9PASS</name>
<evidence type="ECO:0008006" key="3">
    <source>
        <dbReference type="Google" id="ProtNLM"/>
    </source>
</evidence>
<dbReference type="AlphaFoldDB" id="A0A8K1GV91"/>
<gene>
    <name evidence="1" type="ORF">HGM15179_002445</name>
</gene>
<comment type="caution">
    <text evidence="1">The sequence shown here is derived from an EMBL/GenBank/DDBJ whole genome shotgun (WGS) entry which is preliminary data.</text>
</comment>
<dbReference type="OrthoDB" id="9395155at2759"/>
<dbReference type="Proteomes" id="UP000796761">
    <property type="component" value="Unassembled WGS sequence"/>
</dbReference>
<proteinExistence type="predicted"/>
<dbReference type="EMBL" id="SWJQ01000042">
    <property type="protein sequence ID" value="TRZ24743.1"/>
    <property type="molecule type" value="Genomic_DNA"/>
</dbReference>
<organism evidence="1 2">
    <name type="scientific">Zosterops borbonicus</name>
    <dbReference type="NCBI Taxonomy" id="364589"/>
    <lineage>
        <taxon>Eukaryota</taxon>
        <taxon>Metazoa</taxon>
        <taxon>Chordata</taxon>
        <taxon>Craniata</taxon>
        <taxon>Vertebrata</taxon>
        <taxon>Euteleostomi</taxon>
        <taxon>Archelosauria</taxon>
        <taxon>Archosauria</taxon>
        <taxon>Dinosauria</taxon>
        <taxon>Saurischia</taxon>
        <taxon>Theropoda</taxon>
        <taxon>Coelurosauria</taxon>
        <taxon>Aves</taxon>
        <taxon>Neognathae</taxon>
        <taxon>Neoaves</taxon>
        <taxon>Telluraves</taxon>
        <taxon>Australaves</taxon>
        <taxon>Passeriformes</taxon>
        <taxon>Sylvioidea</taxon>
        <taxon>Zosteropidae</taxon>
        <taxon>Zosterops</taxon>
    </lineage>
</organism>
<accession>A0A8K1GV91</accession>
<evidence type="ECO:0000313" key="1">
    <source>
        <dbReference type="EMBL" id="TRZ24743.1"/>
    </source>
</evidence>
<sequence length="205" mass="23278">MGQEGLADMIAWVVEQILLDTVLRHMEDRELIWDSQHDFTKDKSCLTNPVAFYDRVTASVDKGRATAVIYLGFCKAFDRGPHHILLSKLETEGFDGETVRCLRNWLDSHIQRLVVNGSESRWTSVTSDIHQKKGIPCTLSTFADHAKLNGVADTSEGQDGIQRDLDKLQNWACGNLMWFNKTNCELLHLGRGSPWYQSSLRVEQI</sequence>
<evidence type="ECO:0000313" key="2">
    <source>
        <dbReference type="Proteomes" id="UP000796761"/>
    </source>
</evidence>
<keyword evidence="2" id="KW-1185">Reference proteome</keyword>
<reference evidence="1" key="1">
    <citation type="submission" date="2019-04" db="EMBL/GenBank/DDBJ databases">
        <title>Genome assembly of Zosterops borbonicus 15179.</title>
        <authorList>
            <person name="Leroy T."/>
            <person name="Anselmetti Y."/>
            <person name="Tilak M.-K."/>
            <person name="Nabholz B."/>
        </authorList>
    </citation>
    <scope>NUCLEOTIDE SEQUENCE</scope>
    <source>
        <strain evidence="1">HGM_15179</strain>
        <tissue evidence="1">Muscle</tissue>
    </source>
</reference>
<protein>
    <recommendedName>
        <fullName evidence="3">Reverse transcriptase</fullName>
    </recommendedName>
</protein>